<feature type="transmembrane region" description="Helical" evidence="6">
    <location>
        <begin position="12"/>
        <end position="31"/>
    </location>
</feature>
<gene>
    <name evidence="7" type="ORF">FPL22_00090</name>
</gene>
<dbReference type="RefSeq" id="WP_144228087.1">
    <property type="nucleotide sequence ID" value="NZ_CBCRVV010000001.1"/>
</dbReference>
<dbReference type="Proteomes" id="UP000315648">
    <property type="component" value="Unassembled WGS sequence"/>
</dbReference>
<evidence type="ECO:0000256" key="1">
    <source>
        <dbReference type="ARBA" id="ARBA00004651"/>
    </source>
</evidence>
<keyword evidence="2" id="KW-1003">Cell membrane</keyword>
<dbReference type="Pfam" id="PF09678">
    <property type="entry name" value="Caa3_CtaG"/>
    <property type="match status" value="1"/>
</dbReference>
<feature type="transmembrane region" description="Helical" evidence="6">
    <location>
        <begin position="112"/>
        <end position="135"/>
    </location>
</feature>
<evidence type="ECO:0000256" key="5">
    <source>
        <dbReference type="ARBA" id="ARBA00023136"/>
    </source>
</evidence>
<sequence>MIDWTHWHNEPHLIGGLILLGWLYALFTGPLRERIAPGVAYPRGKAIQFYLSLIVFYLAVGSPLDQIGERFLLSGHMVQHQLIMYVAAVLFLLGLPSWLVSTVTGRPRLKPVIGLLTHPLICGLLYMLVYSIWHAPALYDWALQNRWVHIAEHVMFFGAALFYWWPIISPSREFPARPYASQMLYLIGVVIGMTPVFAFIAFSNDILYPTYEYAPRLFAGFGPAEDQLLGSVIMKAGGMGVTFIVFIIAFYKWYQASERRAGNA</sequence>
<comment type="caution">
    <text evidence="7">The sequence shown here is derived from an EMBL/GenBank/DDBJ whole genome shotgun (WGS) entry which is preliminary data.</text>
</comment>
<accession>A0A556QM97</accession>
<evidence type="ECO:0000256" key="2">
    <source>
        <dbReference type="ARBA" id="ARBA00022475"/>
    </source>
</evidence>
<keyword evidence="8" id="KW-1185">Reference proteome</keyword>
<keyword evidence="3 6" id="KW-0812">Transmembrane</keyword>
<feature type="transmembrane region" description="Helical" evidence="6">
    <location>
        <begin position="43"/>
        <end position="62"/>
    </location>
</feature>
<name>A0A556QM97_9BACT</name>
<evidence type="ECO:0000313" key="7">
    <source>
        <dbReference type="EMBL" id="TSJ77745.1"/>
    </source>
</evidence>
<feature type="transmembrane region" description="Helical" evidence="6">
    <location>
        <begin position="228"/>
        <end position="251"/>
    </location>
</feature>
<protein>
    <submittedName>
        <fullName evidence="7">Cytochrome c oxidase assembly protein</fullName>
    </submittedName>
</protein>
<evidence type="ECO:0000313" key="8">
    <source>
        <dbReference type="Proteomes" id="UP000315648"/>
    </source>
</evidence>
<organism evidence="7 8">
    <name type="scientific">Rariglobus hedericola</name>
    <dbReference type="NCBI Taxonomy" id="2597822"/>
    <lineage>
        <taxon>Bacteria</taxon>
        <taxon>Pseudomonadati</taxon>
        <taxon>Verrucomicrobiota</taxon>
        <taxon>Opitutia</taxon>
        <taxon>Opitutales</taxon>
        <taxon>Opitutaceae</taxon>
        <taxon>Rariglobus</taxon>
    </lineage>
</organism>
<keyword evidence="5 6" id="KW-0472">Membrane</keyword>
<dbReference type="AlphaFoldDB" id="A0A556QM97"/>
<evidence type="ECO:0000256" key="3">
    <source>
        <dbReference type="ARBA" id="ARBA00022692"/>
    </source>
</evidence>
<evidence type="ECO:0000256" key="6">
    <source>
        <dbReference type="SAM" id="Phobius"/>
    </source>
</evidence>
<feature type="transmembrane region" description="Helical" evidence="6">
    <location>
        <begin position="82"/>
        <end position="100"/>
    </location>
</feature>
<dbReference type="EMBL" id="VMBG01000001">
    <property type="protein sequence ID" value="TSJ77745.1"/>
    <property type="molecule type" value="Genomic_DNA"/>
</dbReference>
<feature type="transmembrane region" description="Helical" evidence="6">
    <location>
        <begin position="185"/>
        <end position="208"/>
    </location>
</feature>
<dbReference type="GO" id="GO:0005886">
    <property type="term" value="C:plasma membrane"/>
    <property type="evidence" value="ECO:0007669"/>
    <property type="project" value="UniProtKB-SubCell"/>
</dbReference>
<dbReference type="OrthoDB" id="128422at2"/>
<keyword evidence="4 6" id="KW-1133">Transmembrane helix</keyword>
<comment type="subcellular location">
    <subcellularLocation>
        <location evidence="1">Cell membrane</location>
        <topology evidence="1">Multi-pass membrane protein</topology>
    </subcellularLocation>
</comment>
<reference evidence="7 8" key="1">
    <citation type="submission" date="2019-07" db="EMBL/GenBank/DDBJ databases">
        <title>Description of 53C-WASEF.</title>
        <authorList>
            <person name="Pitt A."/>
            <person name="Hahn M.W."/>
        </authorList>
    </citation>
    <scope>NUCLEOTIDE SEQUENCE [LARGE SCALE GENOMIC DNA]</scope>
    <source>
        <strain evidence="7 8">53C-WASEF</strain>
    </source>
</reference>
<proteinExistence type="predicted"/>
<evidence type="ECO:0000256" key="4">
    <source>
        <dbReference type="ARBA" id="ARBA00022989"/>
    </source>
</evidence>
<feature type="transmembrane region" description="Helical" evidence="6">
    <location>
        <begin position="147"/>
        <end position="165"/>
    </location>
</feature>
<dbReference type="InterPro" id="IPR019108">
    <property type="entry name" value="Caa3_assmbl_CtaG-rel"/>
</dbReference>